<dbReference type="AlphaFoldDB" id="V8ANV2"/>
<protein>
    <recommendedName>
        <fullName evidence="5">Arsenate reductase</fullName>
    </recommendedName>
</protein>
<keyword evidence="2" id="KW-1133">Transmembrane helix</keyword>
<dbReference type="PANTHER" id="PTHR30041">
    <property type="entry name" value="ARSENATE REDUCTASE"/>
    <property type="match status" value="1"/>
</dbReference>
<proteinExistence type="inferred from homology"/>
<dbReference type="PROSITE" id="PS51353">
    <property type="entry name" value="ARSC"/>
    <property type="match status" value="1"/>
</dbReference>
<dbReference type="InterPro" id="IPR006660">
    <property type="entry name" value="Arsenate_reductase-like"/>
</dbReference>
<dbReference type="Proteomes" id="UP000018692">
    <property type="component" value="Unassembled WGS sequence"/>
</dbReference>
<dbReference type="SUPFAM" id="SSF52833">
    <property type="entry name" value="Thioredoxin-like"/>
    <property type="match status" value="1"/>
</dbReference>
<evidence type="ECO:0000256" key="2">
    <source>
        <dbReference type="SAM" id="Phobius"/>
    </source>
</evidence>
<dbReference type="EMBL" id="AVFE01000035">
    <property type="protein sequence ID" value="ETD04227.1"/>
    <property type="molecule type" value="Genomic_DNA"/>
</dbReference>
<dbReference type="Pfam" id="PF03960">
    <property type="entry name" value="ArsC"/>
    <property type="match status" value="1"/>
</dbReference>
<gene>
    <name evidence="3" type="ORF">N568_0109155</name>
</gene>
<comment type="caution">
    <text evidence="3">The sequence shown here is derived from an EMBL/GenBank/DDBJ whole genome shotgun (WGS) entry which is preliminary data.</text>
</comment>
<evidence type="ECO:0000313" key="3">
    <source>
        <dbReference type="EMBL" id="ETD04227.1"/>
    </source>
</evidence>
<organism evidence="3 4">
    <name type="scientific">Lactococcus garvieae TRF1</name>
    <dbReference type="NCBI Taxonomy" id="1380772"/>
    <lineage>
        <taxon>Bacteria</taxon>
        <taxon>Bacillati</taxon>
        <taxon>Bacillota</taxon>
        <taxon>Bacilli</taxon>
        <taxon>Lactobacillales</taxon>
        <taxon>Streptococcaceae</taxon>
        <taxon>Lactococcus</taxon>
    </lineage>
</organism>
<evidence type="ECO:0008006" key="5">
    <source>
        <dbReference type="Google" id="ProtNLM"/>
    </source>
</evidence>
<name>V8ANV2_9LACT</name>
<keyword evidence="2" id="KW-0472">Membrane</keyword>
<evidence type="ECO:0000313" key="4">
    <source>
        <dbReference type="Proteomes" id="UP000018692"/>
    </source>
</evidence>
<keyword evidence="2" id="KW-0812">Transmembrane</keyword>
<reference evidence="3 4" key="1">
    <citation type="submission" date="2013-07" db="EMBL/GenBank/DDBJ databases">
        <title>Isolation of Lactococcus garvieae strain TRF1 from the fecal material of a timber rattlesnake.</title>
        <authorList>
            <person name="McLaughlin R.W."/>
            <person name="Cochran P.A."/>
            <person name="Dowd S.E."/>
        </authorList>
    </citation>
    <scope>NUCLEOTIDE SEQUENCE [LARGE SCALE GENOMIC DNA]</scope>
    <source>
        <strain evidence="3 4">TRF1</strain>
    </source>
</reference>
<accession>V8ANV2</accession>
<feature type="transmembrane region" description="Helical" evidence="2">
    <location>
        <begin position="100"/>
        <end position="117"/>
    </location>
</feature>
<evidence type="ECO:0000256" key="1">
    <source>
        <dbReference type="PROSITE-ProRule" id="PRU01282"/>
    </source>
</evidence>
<sequence length="120" mass="13847">MITIYHRSSCSSSKKAMQWLDFNRLTYEKKKIDFLSRTQLITILSLTENGLEDIIKSQGDSKTRSKVKKLTTMTLNDALFYIQTHSEVLRTPIIISQKNFSLVLIAMTFVNSFLILIEPL</sequence>
<dbReference type="PANTHER" id="PTHR30041:SF7">
    <property type="entry name" value="GLOBAL TRANSCRIPTIONAL REGULATOR SPX"/>
    <property type="match status" value="1"/>
</dbReference>
<dbReference type="Gene3D" id="3.40.30.10">
    <property type="entry name" value="Glutaredoxin"/>
    <property type="match status" value="1"/>
</dbReference>
<comment type="similarity">
    <text evidence="1">Belongs to the ArsC family.</text>
</comment>
<dbReference type="InterPro" id="IPR036249">
    <property type="entry name" value="Thioredoxin-like_sf"/>
</dbReference>